<sequence length="1542" mass="167276">MADCAVFSRNLLLHHVSRVASLRNLSDEKAEYVGYALASLAYSLWTTFSSDVACDDVNKALSRASLGHDMVLVGVTAYIEEALATLPSGNRQALLSCFRQFTLLRTVELLPIDSKVASGTLHLLLALESLLTAAPLVAWNDDSDVLGMLAFQLATVRTPVEQAVLLRVVRTLLNAVPDTTRSRHVYAEVLFAPLLQLLPASASHVQQLQHVTTQVPFEPCPMSTDDVMPSQSLSPHYPLVHLLSTMVRTAETTTIVAWLADAALQLSNTSNRPPYDVHVVLVNSALLFHPSPLVQDAAIATAKAGVLAWPAAGRVFVPCVVYVLASRPVSSEPVLALLHVLLASAKDSECMKTVLKTIKALADAPSTKPLALRLLYQVWTVESRVYPRLEEMLATPPERDSVEWQVCHLYTILQLCQARGDLGLAFIATIQTSLEHALPSMVGMAVACVRALCVGDCLDYAAACKILATKQRKNKVRDILRMDHPLYQEELCHLYGIGGTIVSGKPAFLDQLWAFATDRAAYSHPSVRVAAVRALTQFPLHWIGLKLVSSVDLTVAPSESEDHDVELAIDRLLHAMTHEPDADVRCALDALVKRVGEDEAMQPRKRFVAERTSGGASREMRNLLPTHPVLRQMYNDAVPLMMRQALAGAVLTSFVWTPPDDSTRKRKDKAVKVMEATWADATALRSQLRDEAGTSECNDAWPLRLAHIVSWEHFMTQYVALRHAKDAITRDDGGAEKLALDLVAAHSSNPNDYLMAGVLARSLPSDLHVLSNRIVEMVLRSLSLSLVQRSDAVVRDIDGPVHAIVALGVATQGALGLHEHLVDEVCDKLVGILHADNAELVPACLLSLGHVVQSLMLKQVAPSLMRRLFFTLVVHLVDAAVVRDAAVESTNDEALFQVQHLVVRSRPDKAILTAASTALALASEGCMACQHSEWLTGIRELLLALCEKGCSEVLTALPVVLLQCLQFELIGWPEVDAFVDVCAAAAGLNEGTEQLSPTPEALVALPYLLCRTQPLGHITSPDLPRQLLARLLDIAHDTSRQYDASARAYATLGLANMLGAGLAMDVRPTVWKGMLVSRIDAEKAIDCLTTSASLCAVQRVRIHAVWALGALSALGSSGDSFQLKNAGMDAGLQLPPSSATYKLLDMLRHVKQPTVADASWIASAFAGLSVCQVPTFHYATLVQRLWKARLGDNVARAALTFAFRHCVHDPSLLSFIVELAAAPRFRHLSIAVQAAFIEHVPALAKLVAPHQLHSILTNLLDVLSTHFDAIVDAIAMCATAAATPTVSAVCAEILLDCVFPRLAADVAMPAASPSSFAPFQAFTRAVFHVDRHLAKARFLDALRQHPETAHAAFVCMMELFRLGGCEPKEVRVATMPFLAGCDSADLVETIVVHASTSLTRLQPNDQLLWLMDLINWVGLKLSARTTPSTGHGLLTVLLGALCVRWCPDRAIQAQWLWLQNRVAHVAAVLPAAFVTVLSKLHVTVDARAADGLAAQLVVLVQQLSDSTHKGSESVYEAIVSYAYVATTNVRIDGVAFLEHFGI</sequence>
<dbReference type="VEuPathDB" id="FungiDB:H310_11191"/>
<evidence type="ECO:0000313" key="2">
    <source>
        <dbReference type="EMBL" id="RHY35174.1"/>
    </source>
</evidence>
<dbReference type="PANTHER" id="PTHR16212">
    <property type="entry name" value="FOCADHESIN FAMILY MEMBER"/>
    <property type="match status" value="1"/>
</dbReference>
<feature type="domain" description="DUF3730" evidence="1">
    <location>
        <begin position="328"/>
        <end position="499"/>
    </location>
</feature>
<dbReference type="PANTHER" id="PTHR16212:SF4">
    <property type="entry name" value="FOCADHESIN"/>
    <property type="match status" value="1"/>
</dbReference>
<dbReference type="GO" id="GO:0060147">
    <property type="term" value="P:regulation of post-transcriptional gene silencing"/>
    <property type="evidence" value="ECO:0007669"/>
    <property type="project" value="InterPro"/>
</dbReference>
<dbReference type="EMBL" id="QUSY01000007">
    <property type="protein sequence ID" value="RHY35174.1"/>
    <property type="molecule type" value="Genomic_DNA"/>
</dbReference>
<reference evidence="2 3" key="1">
    <citation type="submission" date="2018-08" db="EMBL/GenBank/DDBJ databases">
        <title>Aphanomyces genome sequencing and annotation.</title>
        <authorList>
            <person name="Minardi D."/>
            <person name="Oidtmann B."/>
            <person name="Van Der Giezen M."/>
            <person name="Studholme D.J."/>
        </authorList>
    </citation>
    <scope>NUCLEOTIDE SEQUENCE [LARGE SCALE GENOMIC DNA]</scope>
    <source>
        <strain evidence="2 3">NJM0002</strain>
    </source>
</reference>
<dbReference type="Proteomes" id="UP000285060">
    <property type="component" value="Unassembled WGS sequence"/>
</dbReference>
<dbReference type="InterPro" id="IPR016024">
    <property type="entry name" value="ARM-type_fold"/>
</dbReference>
<name>A0A418BAD3_9STRA</name>
<dbReference type="SUPFAM" id="SSF48371">
    <property type="entry name" value="ARM repeat"/>
    <property type="match status" value="1"/>
</dbReference>
<comment type="caution">
    <text evidence="2">The sequence shown here is derived from an EMBL/GenBank/DDBJ whole genome shotgun (WGS) entry which is preliminary data.</text>
</comment>
<keyword evidence="3" id="KW-1185">Reference proteome</keyword>
<protein>
    <recommendedName>
        <fullName evidence="1">DUF3730 domain-containing protein</fullName>
    </recommendedName>
</protein>
<proteinExistence type="predicted"/>
<accession>A0A418BAD3</accession>
<evidence type="ECO:0000259" key="1">
    <source>
        <dbReference type="Pfam" id="PF12530"/>
    </source>
</evidence>
<organism evidence="2 3">
    <name type="scientific">Aphanomyces invadans</name>
    <dbReference type="NCBI Taxonomy" id="157072"/>
    <lineage>
        <taxon>Eukaryota</taxon>
        <taxon>Sar</taxon>
        <taxon>Stramenopiles</taxon>
        <taxon>Oomycota</taxon>
        <taxon>Saprolegniomycetes</taxon>
        <taxon>Saprolegniales</taxon>
        <taxon>Verrucalvaceae</taxon>
        <taxon>Aphanomyces</taxon>
    </lineage>
</organism>
<evidence type="ECO:0000313" key="3">
    <source>
        <dbReference type="Proteomes" id="UP000285060"/>
    </source>
</evidence>
<dbReference type="InterPro" id="IPR045163">
    <property type="entry name" value="Focadhesin/RST1"/>
</dbReference>
<dbReference type="Pfam" id="PF12530">
    <property type="entry name" value="DUF3730"/>
    <property type="match status" value="1"/>
</dbReference>
<dbReference type="InterPro" id="IPR022542">
    <property type="entry name" value="FOCAD/RST1_DUF3730"/>
</dbReference>
<gene>
    <name evidence="2" type="ORF">DYB32_000311</name>
</gene>